<protein>
    <submittedName>
        <fullName evidence="2">Uncharacterized protein LOC115728150 isoform X2</fullName>
    </submittedName>
</protein>
<keyword evidence="1" id="KW-1185">Reference proteome</keyword>
<evidence type="ECO:0000313" key="2">
    <source>
        <dbReference type="RefSeq" id="XP_048139139.1"/>
    </source>
</evidence>
<dbReference type="GeneID" id="115728150"/>
<dbReference type="RefSeq" id="XP_048139139.1">
    <property type="nucleotide sequence ID" value="XM_048283182.1"/>
</dbReference>
<dbReference type="Proteomes" id="UP000827889">
    <property type="component" value="Chromosome 7"/>
</dbReference>
<reference evidence="2" key="1">
    <citation type="submission" date="2025-08" db="UniProtKB">
        <authorList>
            <consortium name="RefSeq"/>
        </authorList>
    </citation>
    <scope>IDENTIFICATION</scope>
    <source>
        <tissue evidence="2">Leaf</tissue>
    </source>
</reference>
<evidence type="ECO:0000313" key="1">
    <source>
        <dbReference type="Proteomes" id="UP000827889"/>
    </source>
</evidence>
<name>A0ABM3HRB7_9MYRT</name>
<sequence length="152" mass="17766">MKIDMILGFWLDDLFGCPQNYQGITWVYSAKYPFKVIAARQVHAVLNRLEVYPRDVYDAAMEELKKYHRKPAKKPVGNKLEVLGRRFRVAYDEAMKYGVGVMMNRRFPILVALCDGRPLEEKIAFMRATIEYNNVRFIALDLIICKCFLHVV</sequence>
<accession>A0ABM3HRB7</accession>
<proteinExistence type="predicted"/>
<organism evidence="1 2">
    <name type="scientific">Rhodamnia argentea</name>
    <dbReference type="NCBI Taxonomy" id="178133"/>
    <lineage>
        <taxon>Eukaryota</taxon>
        <taxon>Viridiplantae</taxon>
        <taxon>Streptophyta</taxon>
        <taxon>Embryophyta</taxon>
        <taxon>Tracheophyta</taxon>
        <taxon>Spermatophyta</taxon>
        <taxon>Magnoliopsida</taxon>
        <taxon>eudicotyledons</taxon>
        <taxon>Gunneridae</taxon>
        <taxon>Pentapetalae</taxon>
        <taxon>rosids</taxon>
        <taxon>malvids</taxon>
        <taxon>Myrtales</taxon>
        <taxon>Myrtaceae</taxon>
        <taxon>Myrtoideae</taxon>
        <taxon>Myrteae</taxon>
        <taxon>Australasian group</taxon>
        <taxon>Rhodamnia</taxon>
    </lineage>
</organism>
<gene>
    <name evidence="2" type="primary">LOC115728150</name>
</gene>